<comment type="caution">
    <text evidence="2">The sequence shown here is derived from an EMBL/GenBank/DDBJ whole genome shotgun (WGS) entry which is preliminary data.</text>
</comment>
<keyword evidence="1" id="KW-0812">Transmembrane</keyword>
<reference evidence="2 3" key="1">
    <citation type="submission" date="2019-02" db="EMBL/GenBank/DDBJ databases">
        <title>Genome sequencing of the rare red list fungi Phlebia centrifuga.</title>
        <authorList>
            <person name="Buettner E."/>
            <person name="Kellner H."/>
        </authorList>
    </citation>
    <scope>NUCLEOTIDE SEQUENCE [LARGE SCALE GENOMIC DNA]</scope>
    <source>
        <strain evidence="2 3">DSM 108282</strain>
    </source>
</reference>
<keyword evidence="1" id="KW-0472">Membrane</keyword>
<accession>A0A4S4KA84</accession>
<feature type="transmembrane region" description="Helical" evidence="1">
    <location>
        <begin position="7"/>
        <end position="26"/>
    </location>
</feature>
<gene>
    <name evidence="2" type="ORF">EW026_g6695</name>
</gene>
<dbReference type="AlphaFoldDB" id="A0A4S4KA84"/>
<dbReference type="EMBL" id="SGPJ01000387">
    <property type="protein sequence ID" value="THG94855.1"/>
    <property type="molecule type" value="Genomic_DNA"/>
</dbReference>
<keyword evidence="3" id="KW-1185">Reference proteome</keyword>
<proteinExistence type="predicted"/>
<keyword evidence="1" id="KW-1133">Transmembrane helix</keyword>
<feature type="transmembrane region" description="Helical" evidence="1">
    <location>
        <begin position="32"/>
        <end position="52"/>
    </location>
</feature>
<protein>
    <submittedName>
        <fullName evidence="2">Uncharacterized protein</fullName>
    </submittedName>
</protein>
<evidence type="ECO:0000313" key="3">
    <source>
        <dbReference type="Proteomes" id="UP000309038"/>
    </source>
</evidence>
<organism evidence="2 3">
    <name type="scientific">Hermanssonia centrifuga</name>
    <dbReference type="NCBI Taxonomy" id="98765"/>
    <lineage>
        <taxon>Eukaryota</taxon>
        <taxon>Fungi</taxon>
        <taxon>Dikarya</taxon>
        <taxon>Basidiomycota</taxon>
        <taxon>Agaricomycotina</taxon>
        <taxon>Agaricomycetes</taxon>
        <taxon>Polyporales</taxon>
        <taxon>Meruliaceae</taxon>
        <taxon>Hermanssonia</taxon>
    </lineage>
</organism>
<sequence length="122" mass="13286">MLLRDGTIYFIALLAMSIAEVLVKTVPAFQNLASVGTVILALQPILISRFLLNLRQAGKPREDTHSAFNSQFSVPGFRVPTLDSIIGNMGEELDHRPEEEIHDVTGDLDDGVLIKEQAGGSN</sequence>
<name>A0A4S4KA84_9APHY</name>
<dbReference type="Proteomes" id="UP000309038">
    <property type="component" value="Unassembled WGS sequence"/>
</dbReference>
<evidence type="ECO:0000313" key="2">
    <source>
        <dbReference type="EMBL" id="THG94855.1"/>
    </source>
</evidence>
<evidence type="ECO:0000256" key="1">
    <source>
        <dbReference type="SAM" id="Phobius"/>
    </source>
</evidence>